<dbReference type="Proteomes" id="UP000325811">
    <property type="component" value="Chromosome I"/>
</dbReference>
<evidence type="ECO:0000313" key="2">
    <source>
        <dbReference type="Proteomes" id="UP000325811"/>
    </source>
</evidence>
<protein>
    <submittedName>
        <fullName evidence="1">Uncharacterized protein</fullName>
    </submittedName>
</protein>
<sequence>MASATGFFINLVIPDNVHLCAVDLITRRWQTRAHAQIKTGFLNEQKPRLVQLVPAAGLEPATS</sequence>
<name>A0A5Q4Z2L0_9BURK</name>
<dbReference type="KEGG" id="pdio:PDMSB3_3972"/>
<accession>A0A5Q4Z2L0</accession>
<gene>
    <name evidence="1" type="ORF">PDMSB3_3972</name>
</gene>
<evidence type="ECO:0000313" key="1">
    <source>
        <dbReference type="EMBL" id="VVD30422.1"/>
    </source>
</evidence>
<organism evidence="1 2">
    <name type="scientific">Paraburkholderia dioscoreae</name>
    <dbReference type="NCBI Taxonomy" id="2604047"/>
    <lineage>
        <taxon>Bacteria</taxon>
        <taxon>Pseudomonadati</taxon>
        <taxon>Pseudomonadota</taxon>
        <taxon>Betaproteobacteria</taxon>
        <taxon>Burkholderiales</taxon>
        <taxon>Burkholderiaceae</taxon>
        <taxon>Paraburkholderia</taxon>
    </lineage>
</organism>
<proteinExistence type="predicted"/>
<keyword evidence="2" id="KW-1185">Reference proteome</keyword>
<reference evidence="1 2" key="1">
    <citation type="submission" date="2019-08" db="EMBL/GenBank/DDBJ databases">
        <authorList>
            <person name="Herpell B J."/>
        </authorList>
    </citation>
    <scope>NUCLEOTIDE SEQUENCE [LARGE SCALE GENOMIC DNA]</scope>
    <source>
        <strain evidence="2">Msb3</strain>
    </source>
</reference>
<dbReference type="AlphaFoldDB" id="A0A5Q4Z2L0"/>
<dbReference type="EMBL" id="LR699553">
    <property type="protein sequence ID" value="VVD30422.1"/>
    <property type="molecule type" value="Genomic_DNA"/>
</dbReference>